<feature type="region of interest" description="Disordered" evidence="2">
    <location>
        <begin position="353"/>
        <end position="377"/>
    </location>
</feature>
<dbReference type="Pfam" id="PF01504">
    <property type="entry name" value="PIP5K"/>
    <property type="match status" value="1"/>
</dbReference>
<dbReference type="GO" id="GO:0016308">
    <property type="term" value="F:1-phosphatidylinositol-4-phosphate 5-kinase activity"/>
    <property type="evidence" value="ECO:0007669"/>
    <property type="project" value="TreeGrafter"/>
</dbReference>
<dbReference type="Gene3D" id="3.30.800.10">
    <property type="entry name" value="Phosphatidylinositol Phosphate Kinase II Beta"/>
    <property type="match status" value="1"/>
</dbReference>
<sequence>MTETVREGSQGPPEDQTAEGDVHVNDIRIEEAHPSDTSPNRRRSASERRPRTSTLAGERSGRSHSTGAHPVGRENSLPQSKMLMVHMSDSRLSANLSAVDPASAAAAASTGEPMLGSVELADKTSGSGSPAERDRDSSVDMSPGIHRGQPGAARSTAELSFLVQKGIRGVLSPGASAVKRQGGTVTKQYRASVATLGAKSQTRFESKAIIPTFDFSTYKGRTFAKLRRVFGVTDAELVSSLCDYPLRTQSGTGDAGKSGSIFWFTSDSKYLLKSISRKESILLQNIVGDYLKHFIKNSNSILCRFFALFKIKLQGFKRSTRFVVMNNIFGGLSCQRKYDLKGTTEDRYVAQNSGLQTSHGTGKGEHAGGADGGQDTPRSPKVLKDLNFSGQTVMLPEVLCAAIKSAIVYDTEFLMKHRIMDYSLILGIHETTDVAAVKALVDADQVAAAIVVSSAPATPTAVAPRSRLFELYQGGVPGWDDERGVCMVYYVGIIDILQQYTFKKRAARVMKKYTIGCFHEIDTEPPEYYRNRFVKYLDEKFVPLSDAELSKKHAEVPEVQSFLMDQADRKNGKREVSANRVKSVLQQQEAQSAAAAAVRVNDDDHRAN</sequence>
<organism evidence="4 5">
    <name type="scientific">Perkinsus olseni</name>
    <name type="common">Perkinsus atlanticus</name>
    <dbReference type="NCBI Taxonomy" id="32597"/>
    <lineage>
        <taxon>Eukaryota</taxon>
        <taxon>Sar</taxon>
        <taxon>Alveolata</taxon>
        <taxon>Perkinsozoa</taxon>
        <taxon>Perkinsea</taxon>
        <taxon>Perkinsida</taxon>
        <taxon>Perkinsidae</taxon>
        <taxon>Perkinsus</taxon>
    </lineage>
</organism>
<protein>
    <recommendedName>
        <fullName evidence="3">PIPK domain-containing protein</fullName>
    </recommendedName>
</protein>
<comment type="caution">
    <text evidence="4">The sequence shown here is derived from an EMBL/GenBank/DDBJ whole genome shotgun (WGS) entry which is preliminary data.</text>
</comment>
<keyword evidence="1" id="KW-0808">Transferase</keyword>
<gene>
    <name evidence="4" type="ORF">FOZ61_007089</name>
</gene>
<dbReference type="SMART" id="SM00330">
    <property type="entry name" value="PIPKc"/>
    <property type="match status" value="1"/>
</dbReference>
<name>A0A7J6MAS8_PEROL</name>
<proteinExistence type="predicted"/>
<dbReference type="AlphaFoldDB" id="A0A7J6MAS8"/>
<dbReference type="OrthoDB" id="269822at2759"/>
<dbReference type="InterPro" id="IPR002498">
    <property type="entry name" value="PInositol-4-P-4/5-kinase_core"/>
</dbReference>
<evidence type="ECO:0000256" key="1">
    <source>
        <dbReference type="PROSITE-ProRule" id="PRU00781"/>
    </source>
</evidence>
<evidence type="ECO:0000313" key="4">
    <source>
        <dbReference type="EMBL" id="KAF4668121.1"/>
    </source>
</evidence>
<dbReference type="GO" id="GO:0005886">
    <property type="term" value="C:plasma membrane"/>
    <property type="evidence" value="ECO:0007669"/>
    <property type="project" value="TreeGrafter"/>
</dbReference>
<accession>A0A7J6MAS8</accession>
<dbReference type="PANTHER" id="PTHR23086">
    <property type="entry name" value="PHOSPHATIDYLINOSITOL-4-PHOSPHATE 5-KINASE"/>
    <property type="match status" value="1"/>
</dbReference>
<feature type="compositionally biased region" description="Basic and acidic residues" evidence="2">
    <location>
        <begin position="20"/>
        <end position="34"/>
    </location>
</feature>
<dbReference type="InterPro" id="IPR027483">
    <property type="entry name" value="PInositol-4-P-4/5-kinase_C_sf"/>
</dbReference>
<feature type="region of interest" description="Disordered" evidence="2">
    <location>
        <begin position="1"/>
        <end position="77"/>
    </location>
</feature>
<dbReference type="GO" id="GO:0046854">
    <property type="term" value="P:phosphatidylinositol phosphate biosynthetic process"/>
    <property type="evidence" value="ECO:0007669"/>
    <property type="project" value="TreeGrafter"/>
</dbReference>
<dbReference type="Proteomes" id="UP000570595">
    <property type="component" value="Unassembled WGS sequence"/>
</dbReference>
<dbReference type="InterPro" id="IPR027484">
    <property type="entry name" value="PInositol-4-P-5-kinase_N"/>
</dbReference>
<dbReference type="GO" id="GO:0005524">
    <property type="term" value="F:ATP binding"/>
    <property type="evidence" value="ECO:0007669"/>
    <property type="project" value="UniProtKB-UniRule"/>
</dbReference>
<dbReference type="InterPro" id="IPR023610">
    <property type="entry name" value="PInositol-4/5-P-5/4-kinase"/>
</dbReference>
<keyword evidence="1" id="KW-0547">Nucleotide-binding</keyword>
<dbReference type="CDD" id="cd00139">
    <property type="entry name" value="PIPKc"/>
    <property type="match status" value="1"/>
</dbReference>
<dbReference type="EMBL" id="JABAHT010000042">
    <property type="protein sequence ID" value="KAF4668121.1"/>
    <property type="molecule type" value="Genomic_DNA"/>
</dbReference>
<reference evidence="4 5" key="1">
    <citation type="submission" date="2020-04" db="EMBL/GenBank/DDBJ databases">
        <title>Perkinsus olseni comparative genomics.</title>
        <authorList>
            <person name="Bogema D.R."/>
        </authorList>
    </citation>
    <scope>NUCLEOTIDE SEQUENCE [LARGE SCALE GENOMIC DNA]</scope>
    <source>
        <strain evidence="4">ATCC PRA-179</strain>
    </source>
</reference>
<feature type="domain" description="PIPK" evidence="3">
    <location>
        <begin position="151"/>
        <end position="541"/>
    </location>
</feature>
<dbReference type="SUPFAM" id="SSF56104">
    <property type="entry name" value="SAICAR synthase-like"/>
    <property type="match status" value="1"/>
</dbReference>
<dbReference type="PANTHER" id="PTHR23086:SF8">
    <property type="entry name" value="PHOSPHATIDYLINOSITOL 5-PHOSPHATE 4-KINASE, ISOFORM A"/>
    <property type="match status" value="1"/>
</dbReference>
<keyword evidence="1" id="KW-0067">ATP-binding</keyword>
<keyword evidence="1" id="KW-0418">Kinase</keyword>
<evidence type="ECO:0000259" key="3">
    <source>
        <dbReference type="PROSITE" id="PS51455"/>
    </source>
</evidence>
<dbReference type="PROSITE" id="PS51455">
    <property type="entry name" value="PIPK"/>
    <property type="match status" value="1"/>
</dbReference>
<feature type="region of interest" description="Disordered" evidence="2">
    <location>
        <begin position="108"/>
        <end position="154"/>
    </location>
</feature>
<evidence type="ECO:0000313" key="5">
    <source>
        <dbReference type="Proteomes" id="UP000570595"/>
    </source>
</evidence>
<dbReference type="Gene3D" id="3.30.810.10">
    <property type="entry name" value="2-Layer Sandwich"/>
    <property type="match status" value="1"/>
</dbReference>
<evidence type="ECO:0000256" key="2">
    <source>
        <dbReference type="SAM" id="MobiDB-lite"/>
    </source>
</evidence>